<accession>A0ABU8RX33</accession>
<protein>
    <recommendedName>
        <fullName evidence="4">DUF2029 domain-containing protein</fullName>
    </recommendedName>
</protein>
<feature type="transmembrane region" description="Helical" evidence="1">
    <location>
        <begin position="157"/>
        <end position="176"/>
    </location>
</feature>
<organism evidence="2 3">
    <name type="scientific">Novosphingobium anseongense</name>
    <dbReference type="NCBI Taxonomy" id="3133436"/>
    <lineage>
        <taxon>Bacteria</taxon>
        <taxon>Pseudomonadati</taxon>
        <taxon>Pseudomonadota</taxon>
        <taxon>Alphaproteobacteria</taxon>
        <taxon>Sphingomonadales</taxon>
        <taxon>Sphingomonadaceae</taxon>
        <taxon>Novosphingobium</taxon>
    </lineage>
</organism>
<evidence type="ECO:0000313" key="2">
    <source>
        <dbReference type="EMBL" id="MEJ5977577.1"/>
    </source>
</evidence>
<evidence type="ECO:0000313" key="3">
    <source>
        <dbReference type="Proteomes" id="UP001361239"/>
    </source>
</evidence>
<dbReference type="RefSeq" id="WP_339587509.1">
    <property type="nucleotide sequence ID" value="NZ_JBBHJZ010000002.1"/>
</dbReference>
<comment type="caution">
    <text evidence="2">The sequence shown here is derived from an EMBL/GenBank/DDBJ whole genome shotgun (WGS) entry which is preliminary data.</text>
</comment>
<dbReference type="Proteomes" id="UP001361239">
    <property type="component" value="Unassembled WGS sequence"/>
</dbReference>
<gene>
    <name evidence="2" type="ORF">WG901_13080</name>
</gene>
<feature type="transmembrane region" description="Helical" evidence="1">
    <location>
        <begin position="246"/>
        <end position="267"/>
    </location>
</feature>
<evidence type="ECO:0008006" key="4">
    <source>
        <dbReference type="Google" id="ProtNLM"/>
    </source>
</evidence>
<keyword evidence="1" id="KW-1133">Transmembrane helix</keyword>
<sequence>MAPAWDRFAHWPALRARLGLLALVLLLVAAALVPIGEREDKIETRSFVENLKPGQNGADAKNGAERPRDEDLVLYDRVIARIRKGENYYDFIVAEHRRANYPVNPGFAIRLPTLAYIEAWIGEPGQIVAAIVLMFAVLLAWWRRLGEEPGGEQKRRLLTLAFLFLGVSLGLNRYYFVLHELWSGTLLALAFGLHRVREDGTGRWGAALAVAALALAIREHALPFVLLMAAMAFWRRDWREGAAWSALVAAFLIALSVHHQVIAAQVLPSDRPSDPWLALRGLSGWLSNIVMSSNLRFLPHWLAGPMIVLMIAGWANWRSWAGAFGTLLFLGYGLAFMIAGRPDNFYWGAEIAPAMFIGLAFSGRAVKSLIASAFPDAPEASR</sequence>
<keyword evidence="3" id="KW-1185">Reference proteome</keyword>
<keyword evidence="1" id="KW-0812">Transmembrane</keyword>
<name>A0ABU8RX33_9SPHN</name>
<reference evidence="2 3" key="1">
    <citation type="submission" date="2024-03" db="EMBL/GenBank/DDBJ databases">
        <authorList>
            <person name="Jo J.-H."/>
        </authorList>
    </citation>
    <scope>NUCLEOTIDE SEQUENCE [LARGE SCALE GENOMIC DNA]</scope>
    <source>
        <strain evidence="2 3">PS1R-30</strain>
    </source>
</reference>
<feature type="transmembrane region" description="Helical" evidence="1">
    <location>
        <begin position="297"/>
        <end position="315"/>
    </location>
</feature>
<evidence type="ECO:0000256" key="1">
    <source>
        <dbReference type="SAM" id="Phobius"/>
    </source>
</evidence>
<dbReference type="EMBL" id="JBBHJZ010000002">
    <property type="protein sequence ID" value="MEJ5977577.1"/>
    <property type="molecule type" value="Genomic_DNA"/>
</dbReference>
<feature type="transmembrane region" description="Helical" evidence="1">
    <location>
        <begin position="320"/>
        <end position="339"/>
    </location>
</feature>
<feature type="transmembrane region" description="Helical" evidence="1">
    <location>
        <begin position="204"/>
        <end position="234"/>
    </location>
</feature>
<feature type="transmembrane region" description="Helical" evidence="1">
    <location>
        <begin position="127"/>
        <end position="145"/>
    </location>
</feature>
<feature type="transmembrane region" description="Helical" evidence="1">
    <location>
        <begin position="345"/>
        <end position="362"/>
    </location>
</feature>
<keyword evidence="1" id="KW-0472">Membrane</keyword>
<proteinExistence type="predicted"/>